<protein>
    <submittedName>
        <fullName evidence="1">Uncharacterized protein</fullName>
    </submittedName>
</protein>
<gene>
    <name evidence="1" type="ORF">A2671_00445</name>
</gene>
<accession>A0A1F6CCV0</accession>
<evidence type="ECO:0000313" key="1">
    <source>
        <dbReference type="EMBL" id="OGG46999.1"/>
    </source>
</evidence>
<organism evidence="1 2">
    <name type="scientific">Candidatus Kaiserbacteria bacterium RIFCSPHIGHO2_01_FULL_49_13</name>
    <dbReference type="NCBI Taxonomy" id="1798477"/>
    <lineage>
        <taxon>Bacteria</taxon>
        <taxon>Candidatus Kaiseribacteriota</taxon>
    </lineage>
</organism>
<dbReference type="EMBL" id="MFKQ01000033">
    <property type="protein sequence ID" value="OGG46999.1"/>
    <property type="molecule type" value="Genomic_DNA"/>
</dbReference>
<sequence length="99" mass="10985">MIYESALNNIKLESRLVHEAAAHSGLCIMKCVKTKMMYGRESYILNLEWESAISKIGCGASYLPAKASPAIGNLLRQIRFAYQISMTTCSALKRRQAGL</sequence>
<comment type="caution">
    <text evidence="1">The sequence shown here is derived from an EMBL/GenBank/DDBJ whole genome shotgun (WGS) entry which is preliminary data.</text>
</comment>
<reference evidence="1 2" key="1">
    <citation type="journal article" date="2016" name="Nat. Commun.">
        <title>Thousands of microbial genomes shed light on interconnected biogeochemical processes in an aquifer system.</title>
        <authorList>
            <person name="Anantharaman K."/>
            <person name="Brown C.T."/>
            <person name="Hug L.A."/>
            <person name="Sharon I."/>
            <person name="Castelle C.J."/>
            <person name="Probst A.J."/>
            <person name="Thomas B.C."/>
            <person name="Singh A."/>
            <person name="Wilkins M.J."/>
            <person name="Karaoz U."/>
            <person name="Brodie E.L."/>
            <person name="Williams K.H."/>
            <person name="Hubbard S.S."/>
            <person name="Banfield J.F."/>
        </authorList>
    </citation>
    <scope>NUCLEOTIDE SEQUENCE [LARGE SCALE GENOMIC DNA]</scope>
</reference>
<name>A0A1F6CCV0_9BACT</name>
<evidence type="ECO:0000313" key="2">
    <source>
        <dbReference type="Proteomes" id="UP000178344"/>
    </source>
</evidence>
<dbReference type="Proteomes" id="UP000178344">
    <property type="component" value="Unassembled WGS sequence"/>
</dbReference>
<proteinExistence type="predicted"/>
<dbReference type="AlphaFoldDB" id="A0A1F6CCV0"/>